<keyword evidence="13" id="KW-1185">Reference proteome</keyword>
<keyword evidence="5" id="KW-1052">Target cell membrane</keyword>
<evidence type="ECO:0000256" key="5">
    <source>
        <dbReference type="ARBA" id="ARBA00022537"/>
    </source>
</evidence>
<protein>
    <submittedName>
        <fullName evidence="12">Uncharacterized protein</fullName>
    </submittedName>
</protein>
<dbReference type="AlphaFoldDB" id="A0A8X6WTG4"/>
<name>A0A8X6WTG4_9ARAC</name>
<feature type="compositionally biased region" description="Low complexity" evidence="11">
    <location>
        <begin position="123"/>
        <end position="143"/>
    </location>
</feature>
<dbReference type="GO" id="GO:0044231">
    <property type="term" value="C:host cell presynaptic membrane"/>
    <property type="evidence" value="ECO:0007669"/>
    <property type="project" value="UniProtKB-KW"/>
</dbReference>
<dbReference type="InterPro" id="IPR036770">
    <property type="entry name" value="Ankyrin_rpt-contain_sf"/>
</dbReference>
<comment type="caution">
    <text evidence="12">The sequence shown here is derived from an EMBL/GenBank/DDBJ whole genome shotgun (WGS) entry which is preliminary data.</text>
</comment>
<dbReference type="EMBL" id="BMAV01002246">
    <property type="protein sequence ID" value="GFY41038.1"/>
    <property type="molecule type" value="Genomic_DNA"/>
</dbReference>
<keyword evidence="8" id="KW-0638">Presynaptic neurotoxin</keyword>
<accession>A0A8X6WTG4</accession>
<dbReference type="Pfam" id="PF12796">
    <property type="entry name" value="Ank_2"/>
    <property type="match status" value="1"/>
</dbReference>
<evidence type="ECO:0000256" key="4">
    <source>
        <dbReference type="ARBA" id="ARBA00022525"/>
    </source>
</evidence>
<dbReference type="SMART" id="SM00248">
    <property type="entry name" value="ANK"/>
    <property type="match status" value="2"/>
</dbReference>
<reference evidence="12" key="1">
    <citation type="submission" date="2020-08" db="EMBL/GenBank/DDBJ databases">
        <title>Multicomponent nature underlies the extraordinary mechanical properties of spider dragline silk.</title>
        <authorList>
            <person name="Kono N."/>
            <person name="Nakamura H."/>
            <person name="Mori M."/>
            <person name="Yoshida Y."/>
            <person name="Ohtoshi R."/>
            <person name="Malay A.D."/>
            <person name="Moran D.A.P."/>
            <person name="Tomita M."/>
            <person name="Numata K."/>
            <person name="Arakawa K."/>
        </authorList>
    </citation>
    <scope>NUCLEOTIDE SEQUENCE</scope>
</reference>
<feature type="repeat" description="ANK" evidence="10">
    <location>
        <begin position="69"/>
        <end position="101"/>
    </location>
</feature>
<dbReference type="GO" id="GO:0005576">
    <property type="term" value="C:extracellular region"/>
    <property type="evidence" value="ECO:0007669"/>
    <property type="project" value="UniProtKB-SubCell"/>
</dbReference>
<keyword evidence="4" id="KW-0964">Secreted</keyword>
<dbReference type="SUPFAM" id="SSF48403">
    <property type="entry name" value="Ankyrin repeat"/>
    <property type="match status" value="1"/>
</dbReference>
<evidence type="ECO:0000256" key="10">
    <source>
        <dbReference type="PROSITE-ProRule" id="PRU00023"/>
    </source>
</evidence>
<evidence type="ECO:0000256" key="6">
    <source>
        <dbReference type="ARBA" id="ARBA00022656"/>
    </source>
</evidence>
<dbReference type="GO" id="GO:0044218">
    <property type="term" value="C:other organism cell membrane"/>
    <property type="evidence" value="ECO:0007669"/>
    <property type="project" value="UniProtKB-KW"/>
</dbReference>
<keyword evidence="7" id="KW-0528">Neurotoxin</keyword>
<gene>
    <name evidence="12" type="primary">AVEN_52010_1</name>
    <name evidence="12" type="ORF">TNIN_10181</name>
</gene>
<evidence type="ECO:0000313" key="13">
    <source>
        <dbReference type="Proteomes" id="UP000886998"/>
    </source>
</evidence>
<evidence type="ECO:0000256" key="2">
    <source>
        <dbReference type="ARBA" id="ARBA00004613"/>
    </source>
</evidence>
<evidence type="ECO:0000256" key="1">
    <source>
        <dbReference type="ARBA" id="ARBA00004175"/>
    </source>
</evidence>
<evidence type="ECO:0000256" key="7">
    <source>
        <dbReference type="ARBA" id="ARBA00022699"/>
    </source>
</evidence>
<dbReference type="GO" id="GO:0090729">
    <property type="term" value="F:toxin activity"/>
    <property type="evidence" value="ECO:0007669"/>
    <property type="project" value="UniProtKB-KW"/>
</dbReference>
<keyword evidence="9" id="KW-1053">Target membrane</keyword>
<proteinExistence type="predicted"/>
<dbReference type="Gene3D" id="1.25.40.20">
    <property type="entry name" value="Ankyrin repeat-containing domain"/>
    <property type="match status" value="1"/>
</dbReference>
<dbReference type="PROSITE" id="PS50297">
    <property type="entry name" value="ANK_REP_REGION"/>
    <property type="match status" value="1"/>
</dbReference>
<evidence type="ECO:0000256" key="3">
    <source>
        <dbReference type="ARBA" id="ARBA00022483"/>
    </source>
</evidence>
<evidence type="ECO:0000256" key="9">
    <source>
        <dbReference type="ARBA" id="ARBA00023298"/>
    </source>
</evidence>
<sequence>MNLGSLFHAVERGDLQSLDKQIGNDENLLRSKNADGSTVMHHAVLHDQLNVVNYFLDKYPALLNVKDRNGRTPLHVAGQQKNQYLYTILATSGADPMILDQKGRTAEFYMNSSTKPTVRPHISPQSSSPENDSSGEKSSLSPEECPKEEEPTKETVEQKTPTSPKEDTPQTEETDDKDDKPEKDREQRHLHFAMVQTGISWGSLLLLEFHFQGQCRCCFFVAVSVMSKERQYLRKARVDVDGVILTAQKSLSFSCEEG</sequence>
<dbReference type="InterPro" id="IPR002110">
    <property type="entry name" value="Ankyrin_rpt"/>
</dbReference>
<evidence type="ECO:0000256" key="11">
    <source>
        <dbReference type="SAM" id="MobiDB-lite"/>
    </source>
</evidence>
<dbReference type="PANTHER" id="PTHR24172">
    <property type="entry name" value="ANK_REP_REGION DOMAIN-CONTAINING PROTEIN"/>
    <property type="match status" value="1"/>
</dbReference>
<comment type="subcellular location">
    <subcellularLocation>
        <location evidence="2">Secreted</location>
    </subcellularLocation>
    <subcellularLocation>
        <location evidence="1">Target cell membrane</location>
    </subcellularLocation>
</comment>
<dbReference type="OrthoDB" id="432281at2759"/>
<feature type="compositionally biased region" description="Basic and acidic residues" evidence="11">
    <location>
        <begin position="144"/>
        <end position="157"/>
    </location>
</feature>
<feature type="region of interest" description="Disordered" evidence="11">
    <location>
        <begin position="112"/>
        <end position="185"/>
    </location>
</feature>
<dbReference type="GO" id="GO:0006887">
    <property type="term" value="P:exocytosis"/>
    <property type="evidence" value="ECO:0007669"/>
    <property type="project" value="UniProtKB-KW"/>
</dbReference>
<keyword evidence="6" id="KW-0800">Toxin</keyword>
<dbReference type="PANTHER" id="PTHR24172:SF4">
    <property type="entry name" value="ANK_REP_REGION DOMAIN-CONTAINING PROTEIN"/>
    <property type="match status" value="1"/>
</dbReference>
<dbReference type="PROSITE" id="PS50088">
    <property type="entry name" value="ANK_REPEAT"/>
    <property type="match status" value="1"/>
</dbReference>
<keyword evidence="3" id="KW-0268">Exocytosis</keyword>
<evidence type="ECO:0000313" key="12">
    <source>
        <dbReference type="EMBL" id="GFY41038.1"/>
    </source>
</evidence>
<evidence type="ECO:0000256" key="8">
    <source>
        <dbReference type="ARBA" id="ARBA00023028"/>
    </source>
</evidence>
<dbReference type="Proteomes" id="UP000886998">
    <property type="component" value="Unassembled WGS sequence"/>
</dbReference>
<organism evidence="12 13">
    <name type="scientific">Trichonephila inaurata madagascariensis</name>
    <dbReference type="NCBI Taxonomy" id="2747483"/>
    <lineage>
        <taxon>Eukaryota</taxon>
        <taxon>Metazoa</taxon>
        <taxon>Ecdysozoa</taxon>
        <taxon>Arthropoda</taxon>
        <taxon>Chelicerata</taxon>
        <taxon>Arachnida</taxon>
        <taxon>Araneae</taxon>
        <taxon>Araneomorphae</taxon>
        <taxon>Entelegynae</taxon>
        <taxon>Araneoidea</taxon>
        <taxon>Nephilidae</taxon>
        <taxon>Trichonephila</taxon>
        <taxon>Trichonephila inaurata</taxon>
    </lineage>
</organism>
<keyword evidence="9" id="KW-0472">Membrane</keyword>
<keyword evidence="10" id="KW-0040">ANK repeat</keyword>